<feature type="region of interest" description="Disordered" evidence="1">
    <location>
        <begin position="138"/>
        <end position="249"/>
    </location>
</feature>
<dbReference type="Proteomes" id="UP001215598">
    <property type="component" value="Unassembled WGS sequence"/>
</dbReference>
<organism evidence="2 3">
    <name type="scientific">Mycena metata</name>
    <dbReference type="NCBI Taxonomy" id="1033252"/>
    <lineage>
        <taxon>Eukaryota</taxon>
        <taxon>Fungi</taxon>
        <taxon>Dikarya</taxon>
        <taxon>Basidiomycota</taxon>
        <taxon>Agaricomycotina</taxon>
        <taxon>Agaricomycetes</taxon>
        <taxon>Agaricomycetidae</taxon>
        <taxon>Agaricales</taxon>
        <taxon>Marasmiineae</taxon>
        <taxon>Mycenaceae</taxon>
        <taxon>Mycena</taxon>
    </lineage>
</organism>
<dbReference type="EMBL" id="JARKIB010000138">
    <property type="protein sequence ID" value="KAJ7733530.1"/>
    <property type="molecule type" value="Genomic_DNA"/>
</dbReference>
<evidence type="ECO:0000313" key="2">
    <source>
        <dbReference type="EMBL" id="KAJ7733530.1"/>
    </source>
</evidence>
<keyword evidence="3" id="KW-1185">Reference proteome</keyword>
<gene>
    <name evidence="2" type="ORF">B0H16DRAFT_1468120</name>
</gene>
<feature type="compositionally biased region" description="Basic and acidic residues" evidence="1">
    <location>
        <begin position="221"/>
        <end position="249"/>
    </location>
</feature>
<proteinExistence type="predicted"/>
<feature type="compositionally biased region" description="Low complexity" evidence="1">
    <location>
        <begin position="209"/>
        <end position="219"/>
    </location>
</feature>
<accession>A0AAD7I2C5</accession>
<sequence length="249" mass="27488">MTAVAVHPASVSLFWLNPKLPPLSAFTNHKSASSTHRERTADSTAEHKSARQPNENTKRMSRALSPPCAAYPAFHQLNLSTSPHPQRPPARAEPHRVPSLSPRLCPHPLRRTVRISAVPSPREICIERAFLWIPRARSTSNTSNTSMSSRSRTTSAAPPRRAYLQLRLLPPPPPHHHTLVSPRSPITAHPRNNFGDSAADNGDRHYRPARAQGAGATSAARKKEGKEGREGREGKGRRGRDDDDQEKQS</sequence>
<evidence type="ECO:0000256" key="1">
    <source>
        <dbReference type="SAM" id="MobiDB-lite"/>
    </source>
</evidence>
<feature type="region of interest" description="Disordered" evidence="1">
    <location>
        <begin position="78"/>
        <end position="103"/>
    </location>
</feature>
<dbReference type="AlphaFoldDB" id="A0AAD7I2C5"/>
<feature type="region of interest" description="Disordered" evidence="1">
    <location>
        <begin position="27"/>
        <end position="63"/>
    </location>
</feature>
<name>A0AAD7I2C5_9AGAR</name>
<feature type="compositionally biased region" description="Low complexity" evidence="1">
    <location>
        <begin position="138"/>
        <end position="168"/>
    </location>
</feature>
<feature type="compositionally biased region" description="Basic and acidic residues" evidence="1">
    <location>
        <begin position="35"/>
        <end position="49"/>
    </location>
</feature>
<protein>
    <submittedName>
        <fullName evidence="2">Uncharacterized protein</fullName>
    </submittedName>
</protein>
<evidence type="ECO:0000313" key="3">
    <source>
        <dbReference type="Proteomes" id="UP001215598"/>
    </source>
</evidence>
<reference evidence="2" key="1">
    <citation type="submission" date="2023-03" db="EMBL/GenBank/DDBJ databases">
        <title>Massive genome expansion in bonnet fungi (Mycena s.s.) driven by repeated elements and novel gene families across ecological guilds.</title>
        <authorList>
            <consortium name="Lawrence Berkeley National Laboratory"/>
            <person name="Harder C.B."/>
            <person name="Miyauchi S."/>
            <person name="Viragh M."/>
            <person name="Kuo A."/>
            <person name="Thoen E."/>
            <person name="Andreopoulos B."/>
            <person name="Lu D."/>
            <person name="Skrede I."/>
            <person name="Drula E."/>
            <person name="Henrissat B."/>
            <person name="Morin E."/>
            <person name="Kohler A."/>
            <person name="Barry K."/>
            <person name="LaButti K."/>
            <person name="Morin E."/>
            <person name="Salamov A."/>
            <person name="Lipzen A."/>
            <person name="Mereny Z."/>
            <person name="Hegedus B."/>
            <person name="Baldrian P."/>
            <person name="Stursova M."/>
            <person name="Weitz H."/>
            <person name="Taylor A."/>
            <person name="Grigoriev I.V."/>
            <person name="Nagy L.G."/>
            <person name="Martin F."/>
            <person name="Kauserud H."/>
        </authorList>
    </citation>
    <scope>NUCLEOTIDE SEQUENCE</scope>
    <source>
        <strain evidence="2">CBHHK182m</strain>
    </source>
</reference>
<comment type="caution">
    <text evidence="2">The sequence shown here is derived from an EMBL/GenBank/DDBJ whole genome shotgun (WGS) entry which is preliminary data.</text>
</comment>